<dbReference type="PROSITE" id="PS50887">
    <property type="entry name" value="GGDEF"/>
    <property type="match status" value="1"/>
</dbReference>
<dbReference type="InterPro" id="IPR029787">
    <property type="entry name" value="Nucleotide_cyclase"/>
</dbReference>
<evidence type="ECO:0000259" key="1">
    <source>
        <dbReference type="PROSITE" id="PS50887"/>
    </source>
</evidence>
<dbReference type="SUPFAM" id="SSF55073">
    <property type="entry name" value="Nucleotide cyclase"/>
    <property type="match status" value="1"/>
</dbReference>
<dbReference type="PANTHER" id="PTHR46663:SF3">
    <property type="entry name" value="SLL0267 PROTEIN"/>
    <property type="match status" value="1"/>
</dbReference>
<dbReference type="InterPro" id="IPR052163">
    <property type="entry name" value="DGC-Regulatory_Protein"/>
</dbReference>
<dbReference type="EMBL" id="VSSQ01057004">
    <property type="protein sequence ID" value="MPN10818.1"/>
    <property type="molecule type" value="Genomic_DNA"/>
</dbReference>
<accession>A0A645F8Y2</accession>
<feature type="domain" description="GGDEF" evidence="1">
    <location>
        <begin position="1"/>
        <end position="74"/>
    </location>
</feature>
<dbReference type="AlphaFoldDB" id="A0A645F8Y2"/>
<name>A0A645F8Y2_9ZZZZ</name>
<gene>
    <name evidence="2" type="ORF">SDC9_158115</name>
</gene>
<dbReference type="InterPro" id="IPR000160">
    <property type="entry name" value="GGDEF_dom"/>
</dbReference>
<dbReference type="InterPro" id="IPR043128">
    <property type="entry name" value="Rev_trsase/Diguanyl_cyclase"/>
</dbReference>
<dbReference type="PANTHER" id="PTHR46663">
    <property type="entry name" value="DIGUANYLATE CYCLASE DGCT-RELATED"/>
    <property type="match status" value="1"/>
</dbReference>
<comment type="caution">
    <text evidence="2">The sequence shown here is derived from an EMBL/GenBank/DDBJ whole genome shotgun (WGS) entry which is preliminary data.</text>
</comment>
<evidence type="ECO:0000313" key="2">
    <source>
        <dbReference type="EMBL" id="MPN10818.1"/>
    </source>
</evidence>
<protein>
    <recommendedName>
        <fullName evidence="1">GGDEF domain-containing protein</fullName>
    </recommendedName>
</protein>
<reference evidence="2" key="1">
    <citation type="submission" date="2019-08" db="EMBL/GenBank/DDBJ databases">
        <authorList>
            <person name="Kucharzyk K."/>
            <person name="Murdoch R.W."/>
            <person name="Higgins S."/>
            <person name="Loffler F."/>
        </authorList>
    </citation>
    <scope>NUCLEOTIDE SEQUENCE</scope>
</reference>
<proteinExistence type="predicted"/>
<sequence>MRPITAFISDISKASGKAKALLKAISRAEGVTARIGIALYPNDGGTFEELYDHADVAMYRAKARGGNCYEFHRGAENWSGSH</sequence>
<organism evidence="2">
    <name type="scientific">bioreactor metagenome</name>
    <dbReference type="NCBI Taxonomy" id="1076179"/>
    <lineage>
        <taxon>unclassified sequences</taxon>
        <taxon>metagenomes</taxon>
        <taxon>ecological metagenomes</taxon>
    </lineage>
</organism>
<dbReference type="Pfam" id="PF00990">
    <property type="entry name" value="GGDEF"/>
    <property type="match status" value="1"/>
</dbReference>
<dbReference type="Gene3D" id="3.30.70.270">
    <property type="match status" value="1"/>
</dbReference>